<dbReference type="Proteomes" id="UP000054248">
    <property type="component" value="Unassembled WGS sequence"/>
</dbReference>
<dbReference type="EMBL" id="KN823195">
    <property type="protein sequence ID" value="KIO19940.1"/>
    <property type="molecule type" value="Genomic_DNA"/>
</dbReference>
<dbReference type="STRING" id="1051891.A0A0C3PXT6"/>
<reference evidence="1 2" key="1">
    <citation type="submission" date="2014-04" db="EMBL/GenBank/DDBJ databases">
        <authorList>
            <consortium name="DOE Joint Genome Institute"/>
            <person name="Kuo A."/>
            <person name="Girlanda M."/>
            <person name="Perotto S."/>
            <person name="Kohler A."/>
            <person name="Nagy L.G."/>
            <person name="Floudas D."/>
            <person name="Copeland A."/>
            <person name="Barry K.W."/>
            <person name="Cichocki N."/>
            <person name="Veneault-Fourrey C."/>
            <person name="LaButti K."/>
            <person name="Lindquist E.A."/>
            <person name="Lipzen A."/>
            <person name="Lundell T."/>
            <person name="Morin E."/>
            <person name="Murat C."/>
            <person name="Sun H."/>
            <person name="Tunlid A."/>
            <person name="Henrissat B."/>
            <person name="Grigoriev I.V."/>
            <person name="Hibbett D.S."/>
            <person name="Martin F."/>
            <person name="Nordberg H.P."/>
            <person name="Cantor M.N."/>
            <person name="Hua S.X."/>
        </authorList>
    </citation>
    <scope>NUCLEOTIDE SEQUENCE [LARGE SCALE GENOMIC DNA]</scope>
    <source>
        <strain evidence="1 2">MUT 4182</strain>
    </source>
</reference>
<dbReference type="AlphaFoldDB" id="A0A0C3PXT6"/>
<evidence type="ECO:0000313" key="2">
    <source>
        <dbReference type="Proteomes" id="UP000054248"/>
    </source>
</evidence>
<gene>
    <name evidence="1" type="ORF">M407DRAFT_30384</name>
</gene>
<keyword evidence="2" id="KW-1185">Reference proteome</keyword>
<proteinExistence type="predicted"/>
<dbReference type="HOGENOM" id="CLU_1525703_0_0_1"/>
<sequence length="196" mass="21786">MPAFLSPGVSYVFSTIAPKLVTPPALILILNQLHNNQKLIPFSIPTSFTIPPIPQWLLTPSALIASSVAGSVVIIFGKALWQSVLQRYEMWKLNAVPIPVVKSKWPGGLDVLVGLLGSIENEYAAQYREDLTVEYGYLYCLSILGEDLIVTFNPEDIKRILATDFQTWEKGREAWHGPMNSVLGLNAQKVLFLFQS</sequence>
<name>A0A0C3PXT6_9AGAM</name>
<dbReference type="OrthoDB" id="3157364at2759"/>
<reference evidence="2" key="2">
    <citation type="submission" date="2015-01" db="EMBL/GenBank/DDBJ databases">
        <title>Evolutionary Origins and Diversification of the Mycorrhizal Mutualists.</title>
        <authorList>
            <consortium name="DOE Joint Genome Institute"/>
            <consortium name="Mycorrhizal Genomics Consortium"/>
            <person name="Kohler A."/>
            <person name="Kuo A."/>
            <person name="Nagy L.G."/>
            <person name="Floudas D."/>
            <person name="Copeland A."/>
            <person name="Barry K.W."/>
            <person name="Cichocki N."/>
            <person name="Veneault-Fourrey C."/>
            <person name="LaButti K."/>
            <person name="Lindquist E.A."/>
            <person name="Lipzen A."/>
            <person name="Lundell T."/>
            <person name="Morin E."/>
            <person name="Murat C."/>
            <person name="Riley R."/>
            <person name="Ohm R."/>
            <person name="Sun H."/>
            <person name="Tunlid A."/>
            <person name="Henrissat B."/>
            <person name="Grigoriev I.V."/>
            <person name="Hibbett D.S."/>
            <person name="Martin F."/>
        </authorList>
    </citation>
    <scope>NUCLEOTIDE SEQUENCE [LARGE SCALE GENOMIC DNA]</scope>
    <source>
        <strain evidence="2">MUT 4182</strain>
    </source>
</reference>
<evidence type="ECO:0000313" key="1">
    <source>
        <dbReference type="EMBL" id="KIO19940.1"/>
    </source>
</evidence>
<protein>
    <submittedName>
        <fullName evidence="1">Uncharacterized protein</fullName>
    </submittedName>
</protein>
<organism evidence="1 2">
    <name type="scientific">Tulasnella calospora MUT 4182</name>
    <dbReference type="NCBI Taxonomy" id="1051891"/>
    <lineage>
        <taxon>Eukaryota</taxon>
        <taxon>Fungi</taxon>
        <taxon>Dikarya</taxon>
        <taxon>Basidiomycota</taxon>
        <taxon>Agaricomycotina</taxon>
        <taxon>Agaricomycetes</taxon>
        <taxon>Cantharellales</taxon>
        <taxon>Tulasnellaceae</taxon>
        <taxon>Tulasnella</taxon>
    </lineage>
</organism>
<accession>A0A0C3PXT6</accession>